<dbReference type="GO" id="GO:0070524">
    <property type="term" value="F:11-beta-hydroxysteroid dehydrogenase (NADP+) activity"/>
    <property type="evidence" value="ECO:0007669"/>
    <property type="project" value="UniProtKB-EC"/>
</dbReference>
<dbReference type="PROSITE" id="PS00061">
    <property type="entry name" value="ADH_SHORT"/>
    <property type="match status" value="1"/>
</dbReference>
<dbReference type="Gene3D" id="3.40.50.720">
    <property type="entry name" value="NAD(P)-binding Rossmann-like Domain"/>
    <property type="match status" value="1"/>
</dbReference>
<reference evidence="30 31" key="1">
    <citation type="journal article" date="2013" name="Science">
        <title>Genomic diversity and evolution of the head crest in the rock pigeon.</title>
        <authorList>
            <person name="Shapiro M.D."/>
            <person name="Kronenberg Z."/>
            <person name="Li C."/>
            <person name="Domyan E.T."/>
            <person name="Pan H."/>
            <person name="Campbell M."/>
            <person name="Tan H."/>
            <person name="Huff C.D."/>
            <person name="Hu H."/>
            <person name="Vickrey A.I."/>
            <person name="Nielsen S.C."/>
            <person name="Stringham S.A."/>
            <person name="Hu H."/>
            <person name="Willerslev E."/>
            <person name="Gilbert M.T."/>
            <person name="Yandell M."/>
            <person name="Zhang G."/>
            <person name="Wang J."/>
        </authorList>
    </citation>
    <scope>NUCLEOTIDE SEQUENCE [LARGE SCALE GENOMIC DNA]</scope>
    <source>
        <tissue evidence="30">Blood</tissue>
    </source>
</reference>
<dbReference type="InterPro" id="IPR020904">
    <property type="entry name" value="Sc_DH/Rdtase_CS"/>
</dbReference>
<evidence type="ECO:0000256" key="24">
    <source>
        <dbReference type="ARBA" id="ARBA00048702"/>
    </source>
</evidence>
<evidence type="ECO:0000256" key="17">
    <source>
        <dbReference type="ARBA" id="ARBA00047749"/>
    </source>
</evidence>
<evidence type="ECO:0000256" key="8">
    <source>
        <dbReference type="ARBA" id="ARBA00023136"/>
    </source>
</evidence>
<evidence type="ECO:0000256" key="26">
    <source>
        <dbReference type="ARBA" id="ARBA00049462"/>
    </source>
</evidence>
<evidence type="ECO:0000256" key="6">
    <source>
        <dbReference type="ARBA" id="ARBA00022989"/>
    </source>
</evidence>
<evidence type="ECO:0000256" key="22">
    <source>
        <dbReference type="ARBA" id="ARBA00048661"/>
    </source>
</evidence>
<comment type="catalytic activity">
    <reaction evidence="23">
        <text>3beta,7alpha-dihydroxyandrost-5-en-17-one + NADP(+) = 3beta-hydroxy-5-androstene-7,17-dione + NADPH + H(+)</text>
        <dbReference type="Rhea" id="RHEA:69440"/>
        <dbReference type="ChEBI" id="CHEBI:15378"/>
        <dbReference type="ChEBI" id="CHEBI:57783"/>
        <dbReference type="ChEBI" id="CHEBI:58349"/>
        <dbReference type="ChEBI" id="CHEBI:81471"/>
        <dbReference type="ChEBI" id="CHEBI:183808"/>
    </reaction>
    <physiologicalReaction direction="left-to-right" evidence="23">
        <dbReference type="Rhea" id="RHEA:69441"/>
    </physiologicalReaction>
</comment>
<evidence type="ECO:0000256" key="9">
    <source>
        <dbReference type="ARBA" id="ARBA00038971"/>
    </source>
</evidence>
<dbReference type="PANTHER" id="PTHR44279">
    <property type="entry name" value="HYDROXYSTEROID (11-BETA) DEHYDROGENASE 1-LIKE B-RELATED"/>
    <property type="match status" value="1"/>
</dbReference>
<feature type="region of interest" description="Disordered" evidence="28">
    <location>
        <begin position="265"/>
        <end position="316"/>
    </location>
</feature>
<comment type="catalytic activity">
    <reaction evidence="26">
        <text>7-oxolithocholate + NADPH + H(+) = ursodeoxycholate + NADP(+)</text>
        <dbReference type="Rhea" id="RHEA:47540"/>
        <dbReference type="ChEBI" id="CHEBI:15378"/>
        <dbReference type="ChEBI" id="CHEBI:57783"/>
        <dbReference type="ChEBI" id="CHEBI:58349"/>
        <dbReference type="ChEBI" id="CHEBI:78604"/>
        <dbReference type="ChEBI" id="CHEBI:78605"/>
    </reaction>
    <physiologicalReaction direction="left-to-right" evidence="26">
        <dbReference type="Rhea" id="RHEA:47541"/>
    </physiologicalReaction>
</comment>
<comment type="catalytic activity">
    <reaction evidence="19">
        <text>taurochenodeoxycholate + NADP(+) = 7-oxotaurolithocholate + NADPH + H(+)</text>
        <dbReference type="Rhea" id="RHEA:65060"/>
        <dbReference type="ChEBI" id="CHEBI:9407"/>
        <dbReference type="ChEBI" id="CHEBI:15378"/>
        <dbReference type="ChEBI" id="CHEBI:57783"/>
        <dbReference type="ChEBI" id="CHEBI:58349"/>
        <dbReference type="ChEBI" id="CHEBI:137724"/>
    </reaction>
    <physiologicalReaction direction="right-to-left" evidence="19">
        <dbReference type="Rhea" id="RHEA:65062"/>
    </physiologicalReaction>
</comment>
<dbReference type="EC" id="1.1.1.146" evidence="9"/>
<comment type="catalytic activity">
    <reaction evidence="20">
        <text>an 11beta-hydroxysteroid + NADP(+) = an 11-oxosteroid + NADPH + H(+)</text>
        <dbReference type="Rhea" id="RHEA:11388"/>
        <dbReference type="ChEBI" id="CHEBI:15378"/>
        <dbReference type="ChEBI" id="CHEBI:35346"/>
        <dbReference type="ChEBI" id="CHEBI:47787"/>
        <dbReference type="ChEBI" id="CHEBI:57783"/>
        <dbReference type="ChEBI" id="CHEBI:58349"/>
        <dbReference type="EC" id="1.1.1.146"/>
    </reaction>
    <physiologicalReaction direction="left-to-right" evidence="20">
        <dbReference type="Rhea" id="RHEA:11389"/>
    </physiologicalReaction>
    <physiologicalReaction direction="right-to-left" evidence="20">
        <dbReference type="Rhea" id="RHEA:11390"/>
    </physiologicalReaction>
</comment>
<evidence type="ECO:0000313" key="31">
    <source>
        <dbReference type="Proteomes" id="UP000053872"/>
    </source>
</evidence>
<sequence length="422" mass="45777">ELVQNCYNSLPCLQPTDASTSPTSEPRNLSRSCLHFCRGMGLFLKIFIPLLGLVLAFYFYSAPENFNEEMLRGKRVIVTGASSGIGEQMAYHLARMETHLLLTARTEAKLQKVVERCLELGAASARYVSGSMEDTTFPEVLVKEAENTWGGLDMLILNHIGHSYFTYFNGDVGHVRKLLETNFLSYVATTVSALPMLKESEGSIVVVSSIAGKASSPFIAPYAATKFALDGFFSSLRHEFIIDKVNVSITLCILGYINTGKRGAHRVPRHPRHAGAQGGVCPGDHQERGAAPAGAALPGQGGGQHAPPAGHCPRIPRLPHQEQLQVGKHQKNVARGAVSVPGHLGPGVRDLGVNLATQVPFSLPPEAPCADAPWQSKTGRTKHVTHNMKMSFFFKRTLATGSLQPRGTSEKLLLILQNLFPH</sequence>
<dbReference type="GO" id="GO:0047022">
    <property type="term" value="F:7-beta-hydroxysteroid dehydrogenase (NADP+) activity"/>
    <property type="evidence" value="ECO:0007669"/>
    <property type="project" value="UniProtKB-EC"/>
</dbReference>
<evidence type="ECO:0000256" key="19">
    <source>
        <dbReference type="ARBA" id="ARBA00048061"/>
    </source>
</evidence>
<comment type="catalytic activity">
    <reaction evidence="21">
        <text>7-oxocholesterol + NADPH + H(+) = 7beta-hydroxycholesterol + NADP(+)</text>
        <dbReference type="Rhea" id="RHEA:68656"/>
        <dbReference type="ChEBI" id="CHEBI:15378"/>
        <dbReference type="ChEBI" id="CHEBI:42989"/>
        <dbReference type="ChEBI" id="CHEBI:57783"/>
        <dbReference type="ChEBI" id="CHEBI:58349"/>
        <dbReference type="ChEBI" id="CHEBI:64294"/>
    </reaction>
    <physiologicalReaction direction="left-to-right" evidence="21">
        <dbReference type="Rhea" id="RHEA:68657"/>
    </physiologicalReaction>
</comment>
<evidence type="ECO:0000256" key="12">
    <source>
        <dbReference type="ARBA" id="ARBA00041539"/>
    </source>
</evidence>
<evidence type="ECO:0000256" key="14">
    <source>
        <dbReference type="ARBA" id="ARBA00047269"/>
    </source>
</evidence>
<dbReference type="Proteomes" id="UP000053872">
    <property type="component" value="Unassembled WGS sequence"/>
</dbReference>
<evidence type="ECO:0000256" key="23">
    <source>
        <dbReference type="ARBA" id="ARBA00048678"/>
    </source>
</evidence>
<protein>
    <recommendedName>
        <fullName evidence="11">11-beta-hydroxysteroid dehydrogenase 1</fullName>
        <ecNumber evidence="9">1.1.1.146</ecNumber>
        <ecNumber evidence="10">1.1.1.201</ecNumber>
    </recommendedName>
    <alternativeName>
        <fullName evidence="13">7-oxosteroid reductase</fullName>
    </alternativeName>
    <alternativeName>
        <fullName evidence="12">Corticosteroid 11-beta-dehydrogenase isozyme 1</fullName>
    </alternativeName>
</protein>
<dbReference type="EC" id="1.1.1.201" evidence="10"/>
<evidence type="ECO:0000256" key="11">
    <source>
        <dbReference type="ARBA" id="ARBA00040963"/>
    </source>
</evidence>
<dbReference type="Pfam" id="PF00106">
    <property type="entry name" value="adh_short"/>
    <property type="match status" value="1"/>
</dbReference>
<dbReference type="FunCoup" id="A0A2I0M001">
    <property type="interactions" value="15"/>
</dbReference>
<evidence type="ECO:0000256" key="16">
    <source>
        <dbReference type="ARBA" id="ARBA00047608"/>
    </source>
</evidence>
<comment type="subcellular location">
    <subcellularLocation>
        <location evidence="1">Endoplasmic reticulum membrane</location>
        <topology evidence="1">Single-pass type II membrane protein</topology>
    </subcellularLocation>
</comment>
<keyword evidence="6 29" id="KW-1133">Transmembrane helix</keyword>
<keyword evidence="31" id="KW-1185">Reference proteome</keyword>
<keyword evidence="7" id="KW-0560">Oxidoreductase</keyword>
<comment type="catalytic activity">
    <reaction evidence="14">
        <text>chenodeoxycholate + NADP(+) = 7-oxolithocholate + NADPH + H(+)</text>
        <dbReference type="Rhea" id="RHEA:53820"/>
        <dbReference type="ChEBI" id="CHEBI:15378"/>
        <dbReference type="ChEBI" id="CHEBI:36234"/>
        <dbReference type="ChEBI" id="CHEBI:57783"/>
        <dbReference type="ChEBI" id="CHEBI:58349"/>
        <dbReference type="ChEBI" id="CHEBI:78605"/>
    </reaction>
    <physiologicalReaction direction="right-to-left" evidence="14">
        <dbReference type="Rhea" id="RHEA:53822"/>
    </physiologicalReaction>
</comment>
<keyword evidence="8 29" id="KW-0472">Membrane</keyword>
<dbReference type="EMBL" id="AKCR02000055">
    <property type="protein sequence ID" value="PKK23015.1"/>
    <property type="molecule type" value="Genomic_DNA"/>
</dbReference>
<dbReference type="InterPro" id="IPR036291">
    <property type="entry name" value="NAD(P)-bd_dom_sf"/>
</dbReference>
<comment type="catalytic activity">
    <reaction evidence="18">
        <text>glycoursodeoxycholate + NADP(+) = 7-oxoglycolithocholate + NADPH + H(+)</text>
        <dbReference type="Rhea" id="RHEA:68976"/>
        <dbReference type="ChEBI" id="CHEBI:15378"/>
        <dbReference type="ChEBI" id="CHEBI:57783"/>
        <dbReference type="ChEBI" id="CHEBI:58349"/>
        <dbReference type="ChEBI" id="CHEBI:132030"/>
        <dbReference type="ChEBI" id="CHEBI:137818"/>
    </reaction>
    <physiologicalReaction direction="right-to-left" evidence="18">
        <dbReference type="Rhea" id="RHEA:68978"/>
    </physiologicalReaction>
</comment>
<evidence type="ECO:0000256" key="28">
    <source>
        <dbReference type="SAM" id="MobiDB-lite"/>
    </source>
</evidence>
<dbReference type="PANTHER" id="PTHR44279:SF1">
    <property type="entry name" value="11-BETA-HYDROXYSTEROID DEHYDROGENASE 1"/>
    <property type="match status" value="1"/>
</dbReference>
<dbReference type="InterPro" id="IPR051253">
    <property type="entry name" value="11-beta-HSD"/>
</dbReference>
<comment type="catalytic activity">
    <reaction evidence="22">
        <text>glycochenodeoxycholate + NADP(+) = 7-oxoglycolithocholate + NADPH + H(+)</text>
        <dbReference type="Rhea" id="RHEA:65056"/>
        <dbReference type="ChEBI" id="CHEBI:15378"/>
        <dbReference type="ChEBI" id="CHEBI:36252"/>
        <dbReference type="ChEBI" id="CHEBI:57783"/>
        <dbReference type="ChEBI" id="CHEBI:58349"/>
        <dbReference type="ChEBI" id="CHEBI:137818"/>
    </reaction>
    <physiologicalReaction direction="right-to-left" evidence="22">
        <dbReference type="Rhea" id="RHEA:65058"/>
    </physiologicalReaction>
</comment>
<comment type="similarity">
    <text evidence="2">Belongs to the short-chain dehydrogenases/reductases (SDR) family.</text>
</comment>
<comment type="catalytic activity">
    <reaction evidence="17">
        <text>corticosterone + NADP(+) = 11-dehydrocorticosterone + NADPH + H(+)</text>
        <dbReference type="Rhea" id="RHEA:42200"/>
        <dbReference type="ChEBI" id="CHEBI:15378"/>
        <dbReference type="ChEBI" id="CHEBI:16827"/>
        <dbReference type="ChEBI" id="CHEBI:57783"/>
        <dbReference type="ChEBI" id="CHEBI:58349"/>
        <dbReference type="ChEBI" id="CHEBI:78600"/>
    </reaction>
    <physiologicalReaction direction="left-to-right" evidence="17">
        <dbReference type="Rhea" id="RHEA:42201"/>
    </physiologicalReaction>
    <physiologicalReaction direction="right-to-left" evidence="17">
        <dbReference type="Rhea" id="RHEA:42202"/>
    </physiologicalReaction>
</comment>
<comment type="catalytic activity">
    <reaction evidence="24">
        <text>tauroursodeoxycholate + NADP(+) = 7-oxotaurolithocholate + NADPH + H(+)</text>
        <dbReference type="Rhea" id="RHEA:68980"/>
        <dbReference type="ChEBI" id="CHEBI:15378"/>
        <dbReference type="ChEBI" id="CHEBI:57783"/>
        <dbReference type="ChEBI" id="CHEBI:58349"/>
        <dbReference type="ChEBI" id="CHEBI:132028"/>
        <dbReference type="ChEBI" id="CHEBI:137724"/>
    </reaction>
    <physiologicalReaction direction="right-to-left" evidence="24">
        <dbReference type="Rhea" id="RHEA:68982"/>
    </physiologicalReaction>
</comment>
<keyword evidence="5" id="KW-0256">Endoplasmic reticulum</keyword>
<evidence type="ECO:0000256" key="15">
    <source>
        <dbReference type="ARBA" id="ARBA00047373"/>
    </source>
</evidence>
<evidence type="ECO:0000256" key="3">
    <source>
        <dbReference type="ARBA" id="ARBA00011738"/>
    </source>
</evidence>
<dbReference type="SUPFAM" id="SSF51735">
    <property type="entry name" value="NAD(P)-binding Rossmann-fold domains"/>
    <property type="match status" value="1"/>
</dbReference>
<evidence type="ECO:0000256" key="10">
    <source>
        <dbReference type="ARBA" id="ARBA00039048"/>
    </source>
</evidence>
<feature type="transmembrane region" description="Helical" evidence="29">
    <location>
        <begin position="42"/>
        <end position="60"/>
    </location>
</feature>
<evidence type="ECO:0000313" key="30">
    <source>
        <dbReference type="EMBL" id="PKK23015.1"/>
    </source>
</evidence>
<evidence type="ECO:0000256" key="7">
    <source>
        <dbReference type="ARBA" id="ARBA00023002"/>
    </source>
</evidence>
<comment type="catalytic activity">
    <reaction evidence="15">
        <text>3beta-hydroxy-5alpha-androstane-7,17-dione + NADPH + H(+) = 3beta,7beta-dihydroxy-5alpha-androstan-17-one + NADP(+)</text>
        <dbReference type="Rhea" id="RHEA:69456"/>
        <dbReference type="ChEBI" id="CHEBI:15378"/>
        <dbReference type="ChEBI" id="CHEBI:57783"/>
        <dbReference type="ChEBI" id="CHEBI:58349"/>
        <dbReference type="ChEBI" id="CHEBI:79834"/>
        <dbReference type="ChEBI" id="CHEBI:183809"/>
    </reaction>
    <physiologicalReaction direction="left-to-right" evidence="15">
        <dbReference type="Rhea" id="RHEA:69457"/>
    </physiologicalReaction>
</comment>
<evidence type="ECO:0000256" key="27">
    <source>
        <dbReference type="ARBA" id="ARBA00049520"/>
    </source>
</evidence>
<comment type="caution">
    <text evidence="30">The sequence shown here is derived from an EMBL/GenBank/DDBJ whole genome shotgun (WGS) entry which is preliminary data.</text>
</comment>
<evidence type="ECO:0000256" key="5">
    <source>
        <dbReference type="ARBA" id="ARBA00022824"/>
    </source>
</evidence>
<dbReference type="PRINTS" id="PR00081">
    <property type="entry name" value="GDHRDH"/>
</dbReference>
<comment type="catalytic activity">
    <reaction evidence="16">
        <text>3beta-hydroxy-5-androstene-7,17-dione + NADPH + H(+) = 3beta,7beta-dihydroxyandrost-5-en-17-one + NADP(+)</text>
        <dbReference type="Rhea" id="RHEA:69452"/>
        <dbReference type="ChEBI" id="CHEBI:15378"/>
        <dbReference type="ChEBI" id="CHEBI:57783"/>
        <dbReference type="ChEBI" id="CHEBI:58349"/>
        <dbReference type="ChEBI" id="CHEBI:183368"/>
        <dbReference type="ChEBI" id="CHEBI:183808"/>
    </reaction>
    <physiologicalReaction direction="left-to-right" evidence="16">
        <dbReference type="Rhea" id="RHEA:69453"/>
    </physiologicalReaction>
</comment>
<comment type="subunit">
    <text evidence="3">Homodimer.</text>
</comment>
<accession>A0A2I0M001</accession>
<evidence type="ECO:0000256" key="18">
    <source>
        <dbReference type="ARBA" id="ARBA00048060"/>
    </source>
</evidence>
<evidence type="ECO:0000256" key="1">
    <source>
        <dbReference type="ARBA" id="ARBA00004648"/>
    </source>
</evidence>
<dbReference type="STRING" id="8932.A0A2I0M001"/>
<feature type="non-terminal residue" evidence="30">
    <location>
        <position position="1"/>
    </location>
</feature>
<keyword evidence="4 29" id="KW-0812">Transmembrane</keyword>
<dbReference type="InParanoid" id="A0A2I0M001"/>
<comment type="catalytic activity">
    <reaction evidence="25">
        <text>a 7beta-hydroxysteroid + NADP(+) = a 7-oxosteroid + NADPH + H(+)</text>
        <dbReference type="Rhea" id="RHEA:20233"/>
        <dbReference type="ChEBI" id="CHEBI:15378"/>
        <dbReference type="ChEBI" id="CHEBI:35349"/>
        <dbReference type="ChEBI" id="CHEBI:47789"/>
        <dbReference type="ChEBI" id="CHEBI:57783"/>
        <dbReference type="ChEBI" id="CHEBI:58349"/>
        <dbReference type="EC" id="1.1.1.201"/>
    </reaction>
    <physiologicalReaction direction="right-to-left" evidence="25">
        <dbReference type="Rhea" id="RHEA:20235"/>
    </physiologicalReaction>
</comment>
<comment type="catalytic activity">
    <reaction evidence="27">
        <text>7-oxopregnenolone + NADPH + H(+) = 7beta-hydroxypregnenolone + NADP(+)</text>
        <dbReference type="Rhea" id="RHEA:69436"/>
        <dbReference type="ChEBI" id="CHEBI:15378"/>
        <dbReference type="ChEBI" id="CHEBI:57783"/>
        <dbReference type="ChEBI" id="CHEBI:58349"/>
        <dbReference type="ChEBI" id="CHEBI:183806"/>
        <dbReference type="ChEBI" id="CHEBI:183807"/>
    </reaction>
    <physiologicalReaction direction="left-to-right" evidence="27">
        <dbReference type="Rhea" id="RHEA:69437"/>
    </physiologicalReaction>
</comment>
<evidence type="ECO:0000256" key="29">
    <source>
        <dbReference type="SAM" id="Phobius"/>
    </source>
</evidence>
<dbReference type="AlphaFoldDB" id="A0A2I0M001"/>
<evidence type="ECO:0000256" key="4">
    <source>
        <dbReference type="ARBA" id="ARBA00022692"/>
    </source>
</evidence>
<dbReference type="GO" id="GO:0006706">
    <property type="term" value="P:steroid catabolic process"/>
    <property type="evidence" value="ECO:0007669"/>
    <property type="project" value="TreeGrafter"/>
</dbReference>
<dbReference type="InterPro" id="IPR002347">
    <property type="entry name" value="SDR_fam"/>
</dbReference>
<evidence type="ECO:0000256" key="21">
    <source>
        <dbReference type="ARBA" id="ARBA00048585"/>
    </source>
</evidence>
<evidence type="ECO:0000256" key="13">
    <source>
        <dbReference type="ARBA" id="ARBA00041676"/>
    </source>
</evidence>
<name>A0A2I0M001_COLLI</name>
<gene>
    <name evidence="30" type="ORF">A306_00007422</name>
</gene>
<feature type="compositionally biased region" description="Low complexity" evidence="28">
    <location>
        <begin position="289"/>
        <end position="298"/>
    </location>
</feature>
<organism evidence="30 31">
    <name type="scientific">Columba livia</name>
    <name type="common">Rock dove</name>
    <dbReference type="NCBI Taxonomy" id="8932"/>
    <lineage>
        <taxon>Eukaryota</taxon>
        <taxon>Metazoa</taxon>
        <taxon>Chordata</taxon>
        <taxon>Craniata</taxon>
        <taxon>Vertebrata</taxon>
        <taxon>Euteleostomi</taxon>
        <taxon>Archelosauria</taxon>
        <taxon>Archosauria</taxon>
        <taxon>Dinosauria</taxon>
        <taxon>Saurischia</taxon>
        <taxon>Theropoda</taxon>
        <taxon>Coelurosauria</taxon>
        <taxon>Aves</taxon>
        <taxon>Neognathae</taxon>
        <taxon>Neoaves</taxon>
        <taxon>Columbimorphae</taxon>
        <taxon>Columbiformes</taxon>
        <taxon>Columbidae</taxon>
        <taxon>Columba</taxon>
    </lineage>
</organism>
<dbReference type="GO" id="GO:0005789">
    <property type="term" value="C:endoplasmic reticulum membrane"/>
    <property type="evidence" value="ECO:0007669"/>
    <property type="project" value="UniProtKB-SubCell"/>
</dbReference>
<evidence type="ECO:0000256" key="2">
    <source>
        <dbReference type="ARBA" id="ARBA00006484"/>
    </source>
</evidence>
<proteinExistence type="inferred from homology"/>
<dbReference type="GO" id="GO:0005496">
    <property type="term" value="F:steroid binding"/>
    <property type="evidence" value="ECO:0007669"/>
    <property type="project" value="TreeGrafter"/>
</dbReference>
<evidence type="ECO:0000256" key="25">
    <source>
        <dbReference type="ARBA" id="ARBA00049300"/>
    </source>
</evidence>
<evidence type="ECO:0000256" key="20">
    <source>
        <dbReference type="ARBA" id="ARBA00048376"/>
    </source>
</evidence>